<evidence type="ECO:0000313" key="3">
    <source>
        <dbReference type="EnsemblMetazoa" id="XP_028139631.1"/>
    </source>
</evidence>
<name>A0A6P7FTI5_DIAVI</name>
<organism evidence="5">
    <name type="scientific">Diabrotica virgifera virgifera</name>
    <name type="common">western corn rootworm</name>
    <dbReference type="NCBI Taxonomy" id="50390"/>
    <lineage>
        <taxon>Eukaryota</taxon>
        <taxon>Metazoa</taxon>
        <taxon>Ecdysozoa</taxon>
        <taxon>Arthropoda</taxon>
        <taxon>Hexapoda</taxon>
        <taxon>Insecta</taxon>
        <taxon>Pterygota</taxon>
        <taxon>Neoptera</taxon>
        <taxon>Endopterygota</taxon>
        <taxon>Coleoptera</taxon>
        <taxon>Polyphaga</taxon>
        <taxon>Cucujiformia</taxon>
        <taxon>Chrysomeloidea</taxon>
        <taxon>Chrysomelidae</taxon>
        <taxon>Galerucinae</taxon>
        <taxon>Diabroticina</taxon>
        <taxon>Diabroticites</taxon>
        <taxon>Diabrotica</taxon>
    </lineage>
</organism>
<reference evidence="3" key="2">
    <citation type="submission" date="2025-05" db="UniProtKB">
        <authorList>
            <consortium name="EnsemblMetazoa"/>
        </authorList>
    </citation>
    <scope>IDENTIFICATION</scope>
</reference>
<dbReference type="AlphaFoldDB" id="A0A6P7FTI5"/>
<dbReference type="RefSeq" id="XP_028139631.1">
    <property type="nucleotide sequence ID" value="XM_028283830.1"/>
</dbReference>
<dbReference type="InParanoid" id="A0A6P7FTI5"/>
<keyword evidence="2" id="KW-0472">Membrane</keyword>
<keyword evidence="4" id="KW-1185">Reference proteome</keyword>
<reference evidence="5" key="1">
    <citation type="submission" date="2025-04" db="UniProtKB">
        <authorList>
            <consortium name="RefSeq"/>
        </authorList>
    </citation>
    <scope>IDENTIFICATION</scope>
    <source>
        <tissue evidence="5">Whole insect</tissue>
    </source>
</reference>
<dbReference type="GeneID" id="114333841"/>
<proteinExistence type="predicted"/>
<dbReference type="KEGG" id="dvv:114333841"/>
<keyword evidence="2" id="KW-1133">Transmembrane helix</keyword>
<keyword evidence="2" id="KW-0812">Transmembrane</keyword>
<evidence type="ECO:0000313" key="4">
    <source>
        <dbReference type="Proteomes" id="UP001652700"/>
    </source>
</evidence>
<dbReference type="Proteomes" id="UP001652700">
    <property type="component" value="Unplaced"/>
</dbReference>
<evidence type="ECO:0000256" key="2">
    <source>
        <dbReference type="SAM" id="Phobius"/>
    </source>
</evidence>
<evidence type="ECO:0000256" key="1">
    <source>
        <dbReference type="SAM" id="MobiDB-lite"/>
    </source>
</evidence>
<gene>
    <name evidence="5" type="primary">LOC114333841</name>
</gene>
<feature type="transmembrane region" description="Helical" evidence="2">
    <location>
        <begin position="996"/>
        <end position="1029"/>
    </location>
</feature>
<feature type="region of interest" description="Disordered" evidence="1">
    <location>
        <begin position="19"/>
        <end position="39"/>
    </location>
</feature>
<dbReference type="EnsemblMetazoa" id="XM_028283830.2">
    <property type="protein sequence ID" value="XP_028139631.1"/>
    <property type="gene ID" value="LOC114333841"/>
</dbReference>
<accession>A0A6P7FTI5</accession>
<evidence type="ECO:0000313" key="5">
    <source>
        <dbReference type="RefSeq" id="XP_028139631.1"/>
    </source>
</evidence>
<feature type="region of interest" description="Disordered" evidence="1">
    <location>
        <begin position="733"/>
        <end position="752"/>
    </location>
</feature>
<protein>
    <submittedName>
        <fullName evidence="5">Uncharacterized protein LOC114333841 isoform X1</fullName>
    </submittedName>
</protein>
<sequence>MDEDIHSKEAFKIHGLKGMAFSDSDSDEGMDTEDYKEYEPPPIDISKCHVYTITQTNQWEEGNAVPTNAWHNIAQKKGAVHQNVTNNEYNIGKKIIENKNNTENTKIKTKPVVDLNQIKGCLQISEKSSHIYDIIKEHNQFLTTFSENSRKKMQELKKKFKSTYYPHLSTTGPLRVSGKVLVKALVLAFLFDIDVQESTIDMFQITTRKYTGVMLKHLEKHFRKMMTQIKISPDNVLFSEYYQKLERLVLQRYKEVHQPCLNGRLSRPVTPIDMVQNQVEKDVNSITKQGIQNQVSECLLGDIKFPEDPLQLSSECVEIYLGIIEEHSQRSSTSKSQKQDSPLISEKIQMNLERSFLRAKPSSDNSVYTRIRELVRAITLALLFGINVSKSFIEALKTNMLPIEVEPLLLKIEVRKHFQELMELLQAPFENPMLFNLYTKLEDLIIQRDVHYVQSSSLLHSNFENTKNNTEVSRIGKINIKESVQKRISKLNFLKANLNLSKTAAQIYIIIRLENKFVCHKNRIFSAISEAHRKLLEKLYYQIAGKTTFHPRGLPSELLVKDLVRAVSVALLFEIDIENSIIPFCKYEGDLVSLKREIKLHFKHLMTSLTILPNDQIYCLLYRKVEKLLIPDKKNFNCVPSVLQVHTNRPGYLTSYIVHSRPYTEFKSTGPLDNYAKKFSVLSETSRKSHRTQLIDNTQEREAANLNLANSVAHSDTELNVTNRVLVPSTVAVPKEEKKRKGNSKKGNESNNLQKLLLSDINQVTTSTKIELKNTQSNEEIVLPNNHSSEAVNQVLTSREIELKNTESRENMVLPNHHSTEADSVNKNCTTEESDIIGTDDRSSISDTQQGQIISERNKSTVIQPTVIESQSMSNTQRENNMENGYNIKHSDHLNYSSHSVTEANIDQSEHHSTNDIVLRLDIQTPSAYSLQDQQVDISTDVTDHTSELNTSPEEFLPRIFHGEEMVRSAYNALVPSTNCDSIEPEDLLNRVRYLLILYFSIVLGISFLDWVLTNAFSILMVILVVLFVK</sequence>